<organism evidence="1 2">
    <name type="scientific">Melia azedarach</name>
    <name type="common">Chinaberry tree</name>
    <dbReference type="NCBI Taxonomy" id="155640"/>
    <lineage>
        <taxon>Eukaryota</taxon>
        <taxon>Viridiplantae</taxon>
        <taxon>Streptophyta</taxon>
        <taxon>Embryophyta</taxon>
        <taxon>Tracheophyta</taxon>
        <taxon>Spermatophyta</taxon>
        <taxon>Magnoliopsida</taxon>
        <taxon>eudicotyledons</taxon>
        <taxon>Gunneridae</taxon>
        <taxon>Pentapetalae</taxon>
        <taxon>rosids</taxon>
        <taxon>malvids</taxon>
        <taxon>Sapindales</taxon>
        <taxon>Meliaceae</taxon>
        <taxon>Melia</taxon>
    </lineage>
</organism>
<name>A0ACC1XKI7_MELAZ</name>
<dbReference type="Proteomes" id="UP001164539">
    <property type="component" value="Chromosome 8"/>
</dbReference>
<evidence type="ECO:0000313" key="1">
    <source>
        <dbReference type="EMBL" id="KAJ4711911.1"/>
    </source>
</evidence>
<sequence>MIYGYCQCQEDKCVKSGELCHMQPKTLISFACLPVTWCLHPNVTGMPMNLIGKHTGATVRANMDHHDLGPAGQAHYWNCGPNPEHSSKRRGYSYKKTGKKQQQL</sequence>
<dbReference type="EMBL" id="CM051401">
    <property type="protein sequence ID" value="KAJ4711911.1"/>
    <property type="molecule type" value="Genomic_DNA"/>
</dbReference>
<proteinExistence type="predicted"/>
<protein>
    <submittedName>
        <fullName evidence="1">Uncharacterized protein</fullName>
    </submittedName>
</protein>
<evidence type="ECO:0000313" key="2">
    <source>
        <dbReference type="Proteomes" id="UP001164539"/>
    </source>
</evidence>
<accession>A0ACC1XKI7</accession>
<comment type="caution">
    <text evidence="1">The sequence shown here is derived from an EMBL/GenBank/DDBJ whole genome shotgun (WGS) entry which is preliminary data.</text>
</comment>
<reference evidence="1 2" key="1">
    <citation type="journal article" date="2023" name="Science">
        <title>Complex scaffold remodeling in plant triterpene biosynthesis.</title>
        <authorList>
            <person name="De La Pena R."/>
            <person name="Hodgson H."/>
            <person name="Liu J.C."/>
            <person name="Stephenson M.J."/>
            <person name="Martin A.C."/>
            <person name="Owen C."/>
            <person name="Harkess A."/>
            <person name="Leebens-Mack J."/>
            <person name="Jimenez L.E."/>
            <person name="Osbourn A."/>
            <person name="Sattely E.S."/>
        </authorList>
    </citation>
    <scope>NUCLEOTIDE SEQUENCE [LARGE SCALE GENOMIC DNA]</scope>
    <source>
        <strain evidence="2">cv. JPN11</strain>
        <tissue evidence="1">Leaf</tissue>
    </source>
</reference>
<keyword evidence="2" id="KW-1185">Reference proteome</keyword>
<gene>
    <name evidence="1" type="ORF">OWV82_014250</name>
</gene>